<protein>
    <submittedName>
        <fullName evidence="3">Ubiquitin-conjugating enzyme E2-17 kDa-like</fullName>
    </submittedName>
</protein>
<keyword evidence="2" id="KW-1185">Reference proteome</keyword>
<dbReference type="SMART" id="SM00212">
    <property type="entry name" value="UBCc"/>
    <property type="match status" value="1"/>
</dbReference>
<feature type="domain" description="UBC core" evidence="1">
    <location>
        <begin position="1"/>
        <end position="137"/>
    </location>
</feature>
<dbReference type="InterPro" id="IPR016135">
    <property type="entry name" value="UBQ-conjugating_enzyme/RWD"/>
</dbReference>
<proteinExistence type="predicted"/>
<evidence type="ECO:0000313" key="2">
    <source>
        <dbReference type="Proteomes" id="UP000504628"/>
    </source>
</evidence>
<evidence type="ECO:0000313" key="3">
    <source>
        <dbReference type="RefSeq" id="XP_028378409.1"/>
    </source>
</evidence>
<dbReference type="InParanoid" id="A0A6J2MG84"/>
<dbReference type="AlphaFoldDB" id="A0A6J2MG84"/>
<organism evidence="2 3">
    <name type="scientific">Phyllostomus discolor</name>
    <name type="common">pale spear-nosed bat</name>
    <dbReference type="NCBI Taxonomy" id="89673"/>
    <lineage>
        <taxon>Eukaryota</taxon>
        <taxon>Metazoa</taxon>
        <taxon>Chordata</taxon>
        <taxon>Craniata</taxon>
        <taxon>Vertebrata</taxon>
        <taxon>Euteleostomi</taxon>
        <taxon>Mammalia</taxon>
        <taxon>Eutheria</taxon>
        <taxon>Laurasiatheria</taxon>
        <taxon>Chiroptera</taxon>
        <taxon>Yangochiroptera</taxon>
        <taxon>Phyllostomidae</taxon>
        <taxon>Phyllostominae</taxon>
        <taxon>Phyllostomus</taxon>
    </lineage>
</organism>
<sequence>MDITKDPPLTCSAGPVGNDIFTWRGIIMGPPNSPYEGGVFSLNIHFPCEYPFHPPWVYFTTRVYHPNIDRRGNIHLDILKSQWSPTLTTSKVLLSISSMLCHPNLDNALIPSIARMYLKNRDKYNTMAQAWTRKYAM</sequence>
<dbReference type="PANTHER" id="PTHR24068">
    <property type="entry name" value="UBIQUITIN-CONJUGATING ENZYME E2"/>
    <property type="match status" value="1"/>
</dbReference>
<name>A0A6J2MG84_9CHIR</name>
<dbReference type="KEGG" id="pdic:114504753"/>
<reference evidence="3" key="1">
    <citation type="submission" date="2025-08" db="UniProtKB">
        <authorList>
            <consortium name="RefSeq"/>
        </authorList>
    </citation>
    <scope>IDENTIFICATION</scope>
    <source>
        <tissue evidence="3">Muscle</tissue>
    </source>
</reference>
<dbReference type="PROSITE" id="PS50127">
    <property type="entry name" value="UBC_2"/>
    <property type="match status" value="1"/>
</dbReference>
<dbReference type="InterPro" id="IPR000608">
    <property type="entry name" value="UBC"/>
</dbReference>
<gene>
    <name evidence="3" type="primary">LOC114504753</name>
</gene>
<dbReference type="RefSeq" id="XP_028378409.1">
    <property type="nucleotide sequence ID" value="XM_028522608.2"/>
</dbReference>
<dbReference type="Proteomes" id="UP000504628">
    <property type="component" value="Chromosome X"/>
</dbReference>
<dbReference type="Gene3D" id="3.10.110.10">
    <property type="entry name" value="Ubiquitin Conjugating Enzyme"/>
    <property type="match status" value="1"/>
</dbReference>
<dbReference type="FunFam" id="3.10.110.10:FF:000002">
    <property type="entry name" value="Ubiquitin-conjugating enzyme E2 D3"/>
    <property type="match status" value="1"/>
</dbReference>
<accession>A0A6J2MG84</accession>
<evidence type="ECO:0000259" key="1">
    <source>
        <dbReference type="PROSITE" id="PS50127"/>
    </source>
</evidence>
<dbReference type="Pfam" id="PF00179">
    <property type="entry name" value="UQ_con"/>
    <property type="match status" value="1"/>
</dbReference>
<dbReference type="GeneID" id="114504753"/>
<dbReference type="SUPFAM" id="SSF54495">
    <property type="entry name" value="UBC-like"/>
    <property type="match status" value="1"/>
</dbReference>
<dbReference type="OrthoDB" id="9756358at2759"/>